<dbReference type="InterPro" id="IPR003607">
    <property type="entry name" value="HD/PDEase_dom"/>
</dbReference>
<reference evidence="2" key="2">
    <citation type="journal article" date="2021" name="PeerJ">
        <title>Extensive microbial diversity within the chicken gut microbiome revealed by metagenomics and culture.</title>
        <authorList>
            <person name="Gilroy R."/>
            <person name="Ravi A."/>
            <person name="Getino M."/>
            <person name="Pursley I."/>
            <person name="Horton D.L."/>
            <person name="Alikhan N.F."/>
            <person name="Baker D."/>
            <person name="Gharbi K."/>
            <person name="Hall N."/>
            <person name="Watson M."/>
            <person name="Adriaenssens E.M."/>
            <person name="Foster-Nyarko E."/>
            <person name="Jarju S."/>
            <person name="Secka A."/>
            <person name="Antonio M."/>
            <person name="Oren A."/>
            <person name="Chaudhuri R.R."/>
            <person name="La Ragione R."/>
            <person name="Hildebrand F."/>
            <person name="Pallen M.J."/>
        </authorList>
    </citation>
    <scope>NUCLEOTIDE SEQUENCE</scope>
    <source>
        <strain evidence="2">ChiGjej1B1-1684</strain>
    </source>
</reference>
<feature type="domain" description="HD/PDEase" evidence="1">
    <location>
        <begin position="19"/>
        <end position="150"/>
    </location>
</feature>
<protein>
    <submittedName>
        <fullName evidence="2">HD domain-containing protein</fullName>
    </submittedName>
</protein>
<dbReference type="InterPro" id="IPR006674">
    <property type="entry name" value="HD_domain"/>
</dbReference>
<organism evidence="2 3">
    <name type="scientific">Candidatus Limousia pullorum</name>
    <dbReference type="NCBI Taxonomy" id="2840860"/>
    <lineage>
        <taxon>Bacteria</taxon>
        <taxon>Bacillati</taxon>
        <taxon>Bacillota</taxon>
        <taxon>Clostridia</taxon>
        <taxon>Eubacteriales</taxon>
        <taxon>Oscillospiraceae</taxon>
        <taxon>Oscillospiraceae incertae sedis</taxon>
        <taxon>Candidatus Limousia</taxon>
    </lineage>
</organism>
<dbReference type="Gene3D" id="1.10.3210.10">
    <property type="entry name" value="Hypothetical protein af1432"/>
    <property type="match status" value="1"/>
</dbReference>
<dbReference type="Pfam" id="PF01966">
    <property type="entry name" value="HD"/>
    <property type="match status" value="1"/>
</dbReference>
<name>A0A9D1LXP1_9FIRM</name>
<proteinExistence type="predicted"/>
<dbReference type="Proteomes" id="UP000824118">
    <property type="component" value="Unassembled WGS sequence"/>
</dbReference>
<evidence type="ECO:0000313" key="2">
    <source>
        <dbReference type="EMBL" id="HIU49876.1"/>
    </source>
</evidence>
<gene>
    <name evidence="2" type="ORF">IAD22_02520</name>
</gene>
<evidence type="ECO:0000259" key="1">
    <source>
        <dbReference type="SMART" id="SM00471"/>
    </source>
</evidence>
<comment type="caution">
    <text evidence="2">The sequence shown here is derived from an EMBL/GenBank/DDBJ whole genome shotgun (WGS) entry which is preliminary data.</text>
</comment>
<dbReference type="AlphaFoldDB" id="A0A9D1LXP1"/>
<dbReference type="SUPFAM" id="SSF109604">
    <property type="entry name" value="HD-domain/PDEase-like"/>
    <property type="match status" value="1"/>
</dbReference>
<accession>A0A9D1LXP1</accession>
<reference evidence="2" key="1">
    <citation type="submission" date="2020-10" db="EMBL/GenBank/DDBJ databases">
        <authorList>
            <person name="Gilroy R."/>
        </authorList>
    </citation>
    <scope>NUCLEOTIDE SEQUENCE</scope>
    <source>
        <strain evidence="2">ChiGjej1B1-1684</strain>
    </source>
</reference>
<dbReference type="CDD" id="cd00077">
    <property type="entry name" value="HDc"/>
    <property type="match status" value="1"/>
</dbReference>
<sequence>MYPSTEQVYKELEEAGKRNPGQWIAHSINAGKAARFIAEKCPELNPEKAFALGALHDIGRREGVFYMRHIIEGYNYTTEKGWDEVARVCLTHSFPLQDIATDIQKVDITGEQYSFIGDYIKNAEYDDYDRLIILCDCLANSKGFCILERRMVDVARRYGIFEHTLDRWNKYFELLEYFGNKAGCSIYSLLPDIEKTTFA</sequence>
<dbReference type="EMBL" id="DVNG01000033">
    <property type="protein sequence ID" value="HIU49876.1"/>
    <property type="molecule type" value="Genomic_DNA"/>
</dbReference>
<dbReference type="SMART" id="SM00471">
    <property type="entry name" value="HDc"/>
    <property type="match status" value="1"/>
</dbReference>
<evidence type="ECO:0000313" key="3">
    <source>
        <dbReference type="Proteomes" id="UP000824118"/>
    </source>
</evidence>